<comment type="caution">
    <text evidence="3">The sequence shown here is derived from an EMBL/GenBank/DDBJ whole genome shotgun (WGS) entry which is preliminary data.</text>
</comment>
<feature type="compositionally biased region" description="Low complexity" evidence="1">
    <location>
        <begin position="321"/>
        <end position="332"/>
    </location>
</feature>
<gene>
    <name evidence="3" type="ORF">Dda_1230</name>
</gene>
<dbReference type="PRINTS" id="PR00929">
    <property type="entry name" value="ATHOOK"/>
</dbReference>
<feature type="compositionally biased region" description="Low complexity" evidence="1">
    <location>
        <begin position="293"/>
        <end position="304"/>
    </location>
</feature>
<dbReference type="Proteomes" id="UP001221413">
    <property type="component" value="Unassembled WGS sequence"/>
</dbReference>
<feature type="domain" description="WSC" evidence="2">
    <location>
        <begin position="1"/>
        <end position="94"/>
    </location>
</feature>
<feature type="compositionally biased region" description="Low complexity" evidence="1">
    <location>
        <begin position="349"/>
        <end position="360"/>
    </location>
</feature>
<dbReference type="EMBL" id="JAQGDS010000001">
    <property type="protein sequence ID" value="KAJ6265075.1"/>
    <property type="molecule type" value="Genomic_DNA"/>
</dbReference>
<feature type="compositionally biased region" description="Low complexity" evidence="1">
    <location>
        <begin position="456"/>
        <end position="472"/>
    </location>
</feature>
<feature type="compositionally biased region" description="Low complexity" evidence="1">
    <location>
        <begin position="405"/>
        <end position="421"/>
    </location>
</feature>
<organism evidence="3 4">
    <name type="scientific">Drechslerella dactyloides</name>
    <name type="common">Nematode-trapping fungus</name>
    <name type="synonym">Arthrobotrys dactyloides</name>
    <dbReference type="NCBI Taxonomy" id="74499"/>
    <lineage>
        <taxon>Eukaryota</taxon>
        <taxon>Fungi</taxon>
        <taxon>Dikarya</taxon>
        <taxon>Ascomycota</taxon>
        <taxon>Pezizomycotina</taxon>
        <taxon>Orbiliomycetes</taxon>
        <taxon>Orbiliales</taxon>
        <taxon>Orbiliaceae</taxon>
        <taxon>Drechslerella</taxon>
    </lineage>
</organism>
<keyword evidence="4" id="KW-1185">Reference proteome</keyword>
<reference evidence="3" key="1">
    <citation type="submission" date="2023-01" db="EMBL/GenBank/DDBJ databases">
        <title>The chitinases involved in constricting ring structure development in the nematode-trapping fungus Drechslerella dactyloides.</title>
        <authorList>
            <person name="Wang R."/>
            <person name="Zhang L."/>
            <person name="Tang P."/>
            <person name="Li S."/>
            <person name="Liang L."/>
        </authorList>
    </citation>
    <scope>NUCLEOTIDE SEQUENCE</scope>
    <source>
        <strain evidence="3">YMF1.00031</strain>
    </source>
</reference>
<evidence type="ECO:0000259" key="2">
    <source>
        <dbReference type="PROSITE" id="PS51212"/>
    </source>
</evidence>
<evidence type="ECO:0000313" key="4">
    <source>
        <dbReference type="Proteomes" id="UP001221413"/>
    </source>
</evidence>
<feature type="region of interest" description="Disordered" evidence="1">
    <location>
        <begin position="240"/>
        <end position="542"/>
    </location>
</feature>
<dbReference type="GO" id="GO:0003677">
    <property type="term" value="F:DNA binding"/>
    <property type="evidence" value="ECO:0007669"/>
    <property type="project" value="InterPro"/>
</dbReference>
<evidence type="ECO:0000256" key="1">
    <source>
        <dbReference type="SAM" id="MobiDB-lite"/>
    </source>
</evidence>
<name>A0AAD6NNZ2_DREDA</name>
<dbReference type="AlphaFoldDB" id="A0AAD6NNZ2"/>
<proteinExistence type="predicted"/>
<evidence type="ECO:0000313" key="3">
    <source>
        <dbReference type="EMBL" id="KAJ6265075.1"/>
    </source>
</evidence>
<accession>A0AAD6NNZ2</accession>
<dbReference type="InterPro" id="IPR017956">
    <property type="entry name" value="AT_hook_DNA-bd_motif"/>
</dbReference>
<sequence>MDEIGTEALTYNTGLCCAAMQANPVDQCIKACKALEYRYAGLKGKGNAGKWCWCGGYIDKNDAYNNDRTCDSPCGSGDGAYCGGEKSWSVWRDPTSPDVPEDAAKGYKVMRPSGCMKFPSWAGWENCPDATGENLSTEKCMSCCGAKGLAYAATSHRANCWCAASISKAVTDANAGTNMLPITACNYPCSASTVLNAQGKVLPEDTQYCGAWNGAAALPYGNVYYNEELDTWQKCGMGEDRRLKGMGGRGTPKGGDRGSKQKPMDDEDEDDKRRPKKGKGENEDDEDEDNKNKGPNKGKGNPPKGKGKPDEDDEDEDNKNKGPNKGKGNPPKGKGKPDEDDEDEDNKNKGPNKGKGNPPKGKGKPDEDDEDEDNKNKGPNKGKGNPPKGKGKPDEDDEDEDNKNKGPNKGKGNQPKGNQPKGKGKPDEDDEDKNKGPNKGKGKPDEDEEDEDNKNKGPNKGKGNQPKGNQPKGKGKPDEDDEDKNKGPNKGKGKPDEDEEDEDKNKGPKNKGGPPRGKGGKNDEDEDEDNNGPDNNPTRTFCFPPTQGLLEGCPVPVLGLKPPVVSCQNNKNSFKQFPFKLFAAPGAKCPKDYQATTHDLWRACTNAALEQYNTCVAKGGNKKKPCCEHQKKANLDSIRDKNKFQKHINMHCKGFGRKPKSSNPDNGYMRL</sequence>
<dbReference type="Pfam" id="PF01822">
    <property type="entry name" value="WSC"/>
    <property type="match status" value="1"/>
</dbReference>
<feature type="compositionally biased region" description="Low complexity" evidence="1">
    <location>
        <begin position="377"/>
        <end position="388"/>
    </location>
</feature>
<protein>
    <recommendedName>
        <fullName evidence="2">WSC domain-containing protein</fullName>
    </recommendedName>
</protein>
<dbReference type="PROSITE" id="PS51212">
    <property type="entry name" value="WSC"/>
    <property type="match status" value="1"/>
</dbReference>
<feature type="compositionally biased region" description="Basic and acidic residues" evidence="1">
    <location>
        <begin position="254"/>
        <end position="264"/>
    </location>
</feature>
<dbReference type="InterPro" id="IPR002889">
    <property type="entry name" value="WSC_carb-bd"/>
</dbReference>